<comment type="function">
    <text evidence="6">Catalyzes the methylation of C-1 in precorrin-5 and the subsequent extrusion of acetic acid from the resulting intermediate to form cobalt-precorrin-6A.</text>
</comment>
<dbReference type="Gene3D" id="3.40.1010.10">
    <property type="entry name" value="Cobalt-precorrin-4 Transmethylase, Domain 1"/>
    <property type="match status" value="1"/>
</dbReference>
<dbReference type="InterPro" id="IPR014777">
    <property type="entry name" value="4pyrrole_Mease_sub1"/>
</dbReference>
<keyword evidence="9" id="KW-1185">Reference proteome</keyword>
<organism evidence="8 9">
    <name type="scientific">Pontivivens nitratireducens</name>
    <dbReference type="NCBI Taxonomy" id="2758038"/>
    <lineage>
        <taxon>Bacteria</taxon>
        <taxon>Pseudomonadati</taxon>
        <taxon>Pseudomonadota</taxon>
        <taxon>Alphaproteobacteria</taxon>
        <taxon>Rhodobacterales</taxon>
        <taxon>Paracoccaceae</taxon>
        <taxon>Pontivivens</taxon>
    </lineage>
</organism>
<dbReference type="InterPro" id="IPR012797">
    <property type="entry name" value="CobF"/>
</dbReference>
<dbReference type="GO" id="GO:0043819">
    <property type="term" value="F:precorrin-6A synthase (deacetylating) activity"/>
    <property type="evidence" value="ECO:0007669"/>
    <property type="project" value="UniProtKB-EC"/>
</dbReference>
<evidence type="ECO:0000256" key="1">
    <source>
        <dbReference type="ARBA" id="ARBA00004953"/>
    </source>
</evidence>
<dbReference type="EC" id="2.1.1.152" evidence="6"/>
<evidence type="ECO:0000256" key="4">
    <source>
        <dbReference type="ARBA" id="ARBA00022679"/>
    </source>
</evidence>
<protein>
    <recommendedName>
        <fullName evidence="6">Precorrin-6A synthase [deacetylating]</fullName>
        <ecNumber evidence="6">2.1.1.152</ecNumber>
    </recommendedName>
</protein>
<name>A0A6G7VK94_9RHOB</name>
<dbReference type="Gene3D" id="3.30.950.10">
    <property type="entry name" value="Methyltransferase, Cobalt-precorrin-4 Transmethylase, Domain 2"/>
    <property type="match status" value="1"/>
</dbReference>
<reference evidence="8 9" key="1">
    <citation type="submission" date="2020-03" db="EMBL/GenBank/DDBJ databases">
        <title>Complete genome sequence of Monaibacterium sp. ALG8 with diverse plasmids.</title>
        <authorList>
            <person name="Sun C."/>
        </authorList>
    </citation>
    <scope>NUCLEOTIDE SEQUENCE [LARGE SCALE GENOMIC DNA]</scope>
    <source>
        <strain evidence="8 9">ALG8</strain>
    </source>
</reference>
<evidence type="ECO:0000256" key="2">
    <source>
        <dbReference type="ARBA" id="ARBA00022573"/>
    </source>
</evidence>
<dbReference type="Proteomes" id="UP000500791">
    <property type="component" value="Chromosome"/>
</dbReference>
<dbReference type="GO" id="GO:0032259">
    <property type="term" value="P:methylation"/>
    <property type="evidence" value="ECO:0007669"/>
    <property type="project" value="UniProtKB-KW"/>
</dbReference>
<keyword evidence="2" id="KW-0169">Cobalamin biosynthesis</keyword>
<accession>A0A6G7VK94</accession>
<keyword evidence="3 6" id="KW-0489">Methyltransferase</keyword>
<dbReference type="PANTHER" id="PTHR43467:SF1">
    <property type="entry name" value="PRECORRIN-6A SYNTHASE [DEACETYLATING]"/>
    <property type="match status" value="1"/>
</dbReference>
<dbReference type="CDD" id="cd11643">
    <property type="entry name" value="Precorrin-6A-synthase"/>
    <property type="match status" value="1"/>
</dbReference>
<dbReference type="KEGG" id="mon:G8E03_05225"/>
<evidence type="ECO:0000313" key="9">
    <source>
        <dbReference type="Proteomes" id="UP000500791"/>
    </source>
</evidence>
<dbReference type="InterPro" id="IPR035996">
    <property type="entry name" value="4pyrrol_Methylase_sf"/>
</dbReference>
<dbReference type="Pfam" id="PF00590">
    <property type="entry name" value="TP_methylase"/>
    <property type="match status" value="1"/>
</dbReference>
<keyword evidence="5 6" id="KW-0949">S-adenosyl-L-methionine</keyword>
<dbReference type="NCBIfam" id="TIGR02434">
    <property type="entry name" value="CobF"/>
    <property type="match status" value="1"/>
</dbReference>
<dbReference type="InterPro" id="IPR014776">
    <property type="entry name" value="4pyrrole_Mease_sub2"/>
</dbReference>
<dbReference type="EMBL" id="CP049811">
    <property type="protein sequence ID" value="QIK40217.1"/>
    <property type="molecule type" value="Genomic_DNA"/>
</dbReference>
<dbReference type="PIRSF" id="PIRSF036525">
    <property type="entry name" value="CobF"/>
    <property type="match status" value="1"/>
</dbReference>
<evidence type="ECO:0000256" key="3">
    <source>
        <dbReference type="ARBA" id="ARBA00022603"/>
    </source>
</evidence>
<dbReference type="InterPro" id="IPR000878">
    <property type="entry name" value="4pyrrol_Mease"/>
</dbReference>
<sequence length="257" mass="28298">MIDLMLIGIGTGNPEHVTLQAARLLNDADLILIPDKGEDKSDLARVRRQICDTVLTGGTRVVSFDLPTRDEATPDYHARVVDWHDAIAAIWVREIRENLGPQGKVAFLVWGDPSLYDSTLRIADRVAKILPLRVRVVPGITSLQALTAAHRIPINDLGAPFTVTTGRQLRDAGWPDGVDTLAVMLDGQCSFQSIPPKGVHIWWSGYAGMVQEINLSGPLAETAPQIMAARAEARAQHGWIMDIYLMRRQTPRGDTDE</sequence>
<evidence type="ECO:0000256" key="5">
    <source>
        <dbReference type="ARBA" id="ARBA00022691"/>
    </source>
</evidence>
<feature type="domain" description="Tetrapyrrole methylase" evidence="7">
    <location>
        <begin position="4"/>
        <end position="192"/>
    </location>
</feature>
<dbReference type="GO" id="GO:0009236">
    <property type="term" value="P:cobalamin biosynthetic process"/>
    <property type="evidence" value="ECO:0007669"/>
    <property type="project" value="UniProtKB-KW"/>
</dbReference>
<dbReference type="PANTHER" id="PTHR43467">
    <property type="entry name" value="COBALT-PRECORRIN-2 C(20)-METHYLTRANSFERASE"/>
    <property type="match status" value="1"/>
</dbReference>
<comment type="catalytic activity">
    <reaction evidence="6">
        <text>precorrin-5 + S-adenosyl-L-methionine + H2O = precorrin-6A + acetate + S-adenosyl-L-homocysteine + 2 H(+)</text>
        <dbReference type="Rhea" id="RHEA:18261"/>
        <dbReference type="ChEBI" id="CHEBI:15377"/>
        <dbReference type="ChEBI" id="CHEBI:15378"/>
        <dbReference type="ChEBI" id="CHEBI:30089"/>
        <dbReference type="ChEBI" id="CHEBI:57856"/>
        <dbReference type="ChEBI" id="CHEBI:59789"/>
        <dbReference type="ChEBI" id="CHEBI:77871"/>
        <dbReference type="ChEBI" id="CHEBI:77872"/>
        <dbReference type="EC" id="2.1.1.152"/>
    </reaction>
</comment>
<gene>
    <name evidence="8" type="ORF">G8E03_05225</name>
</gene>
<comment type="pathway">
    <text evidence="1">Cofactor biosynthesis; adenosylcobalamin biosynthesis.</text>
</comment>
<dbReference type="AlphaFoldDB" id="A0A6G7VK94"/>
<proteinExistence type="predicted"/>
<keyword evidence="4 6" id="KW-0808">Transferase</keyword>
<evidence type="ECO:0000313" key="8">
    <source>
        <dbReference type="EMBL" id="QIK40217.1"/>
    </source>
</evidence>
<evidence type="ECO:0000259" key="7">
    <source>
        <dbReference type="Pfam" id="PF00590"/>
    </source>
</evidence>
<dbReference type="RefSeq" id="WP_166189420.1">
    <property type="nucleotide sequence ID" value="NZ_CP049811.1"/>
</dbReference>
<dbReference type="SUPFAM" id="SSF53790">
    <property type="entry name" value="Tetrapyrrole methylase"/>
    <property type="match status" value="1"/>
</dbReference>
<evidence type="ECO:0000256" key="6">
    <source>
        <dbReference type="PIRNR" id="PIRNR036525"/>
    </source>
</evidence>